<dbReference type="EMBL" id="LR590464">
    <property type="protein sequence ID" value="VTP65526.1"/>
    <property type="molecule type" value="Genomic_DNA"/>
</dbReference>
<gene>
    <name evidence="1" type="ORF">NCTC13032_02070</name>
</gene>
<reference evidence="1 2" key="1">
    <citation type="submission" date="2019-05" db="EMBL/GenBank/DDBJ databases">
        <authorList>
            <consortium name="Pathogen Informatics"/>
        </authorList>
    </citation>
    <scope>NUCLEOTIDE SEQUENCE [LARGE SCALE GENOMIC DNA]</scope>
    <source>
        <strain evidence="1 2">NCTC13032</strain>
    </source>
</reference>
<dbReference type="AlphaFoldDB" id="A0A4U9HPU3"/>
<accession>A0A4U9HPU3</accession>
<organism evidence="1 2">
    <name type="scientific">Leclercia adecarboxylata</name>
    <dbReference type="NCBI Taxonomy" id="83655"/>
    <lineage>
        <taxon>Bacteria</taxon>
        <taxon>Pseudomonadati</taxon>
        <taxon>Pseudomonadota</taxon>
        <taxon>Gammaproteobacteria</taxon>
        <taxon>Enterobacterales</taxon>
        <taxon>Enterobacteriaceae</taxon>
        <taxon>Leclercia</taxon>
    </lineage>
</organism>
<sequence length="129" mass="14289">MRHATPEQLFQLIADANTRAVEEEMHLPFFDLPRRPLGDRRAGGLGHGRQPPQLALPFEHAQRAVHLQQHPVYTHHIMGAVFSLRSFKNSSASPRSFSMSCASSRQTAMISSGSSPISKRCSASWLAGR</sequence>
<proteinExistence type="predicted"/>
<dbReference type="Proteomes" id="UP000310719">
    <property type="component" value="Chromosome"/>
</dbReference>
<evidence type="ECO:0000313" key="1">
    <source>
        <dbReference type="EMBL" id="VTP65526.1"/>
    </source>
</evidence>
<name>A0A4U9HPU3_9ENTR</name>
<protein>
    <submittedName>
        <fullName evidence="1">Uncharacterized protein</fullName>
    </submittedName>
</protein>
<evidence type="ECO:0000313" key="2">
    <source>
        <dbReference type="Proteomes" id="UP000310719"/>
    </source>
</evidence>